<evidence type="ECO:0000313" key="2">
    <source>
        <dbReference type="Proteomes" id="UP000595437"/>
    </source>
</evidence>
<keyword evidence="2" id="KW-1185">Reference proteome</keyword>
<dbReference type="EMBL" id="CP045895">
    <property type="protein sequence ID" value="QQP49280.1"/>
    <property type="molecule type" value="Genomic_DNA"/>
</dbReference>
<dbReference type="Gene3D" id="3.30.420.10">
    <property type="entry name" value="Ribonuclease H-like superfamily/Ribonuclease H"/>
    <property type="match status" value="1"/>
</dbReference>
<organism evidence="1 2">
    <name type="scientific">Caligus rogercresseyi</name>
    <name type="common">Sea louse</name>
    <dbReference type="NCBI Taxonomy" id="217165"/>
    <lineage>
        <taxon>Eukaryota</taxon>
        <taxon>Metazoa</taxon>
        <taxon>Ecdysozoa</taxon>
        <taxon>Arthropoda</taxon>
        <taxon>Crustacea</taxon>
        <taxon>Multicrustacea</taxon>
        <taxon>Hexanauplia</taxon>
        <taxon>Copepoda</taxon>
        <taxon>Siphonostomatoida</taxon>
        <taxon>Caligidae</taxon>
        <taxon>Caligus</taxon>
    </lineage>
</organism>
<evidence type="ECO:0000313" key="1">
    <source>
        <dbReference type="EMBL" id="QQP49280.1"/>
    </source>
</evidence>
<dbReference type="InterPro" id="IPR036397">
    <property type="entry name" value="RNaseH_sf"/>
</dbReference>
<proteinExistence type="predicted"/>
<accession>A0A7T8HG84</accession>
<dbReference type="AlphaFoldDB" id="A0A7T8HG84"/>
<sequence length="242" mass="27593">MIIRYNDWKLLDSGQSHKAIMNMLGVSRTFIWHGQNYKEAGEGRKRSMRTPRLTKAVAGKILRNPARSINKMAQGYNVFARTIGRVVKADLDKLLNEATRVQRKARSKLLRKWYADNPSVVVIFSDERLFETTNKFNTKNNRILIPETSTGCRIRICDSLRGYGLQRQKSPLLRIPDSVKINKIVYLDFLKAKEFPWIQKKFGGVSVCFQQDGAPYCKDCAGLMSSQFLPLLVQGTMGSLIS</sequence>
<dbReference type="Proteomes" id="UP000595437">
    <property type="component" value="Chromosome 6"/>
</dbReference>
<reference evidence="2" key="1">
    <citation type="submission" date="2021-01" db="EMBL/GenBank/DDBJ databases">
        <title>Caligus Genome Assembly.</title>
        <authorList>
            <person name="Gallardo-Escarate C."/>
        </authorList>
    </citation>
    <scope>NUCLEOTIDE SEQUENCE [LARGE SCALE GENOMIC DNA]</scope>
</reference>
<dbReference type="OrthoDB" id="5843405at2759"/>
<dbReference type="GO" id="GO:0003676">
    <property type="term" value="F:nucleic acid binding"/>
    <property type="evidence" value="ECO:0007669"/>
    <property type="project" value="InterPro"/>
</dbReference>
<name>A0A7T8HG84_CALRO</name>
<protein>
    <submittedName>
        <fullName evidence="1">DD37D maT transposase</fullName>
    </submittedName>
</protein>
<gene>
    <name evidence="1" type="ORF">FKW44_009882</name>
</gene>